<proteinExistence type="predicted"/>
<dbReference type="Gene3D" id="2.60.120.620">
    <property type="entry name" value="q2cbj1_9rhob like domain"/>
    <property type="match status" value="1"/>
</dbReference>
<comment type="caution">
    <text evidence="1">The sequence shown here is derived from an EMBL/GenBank/DDBJ whole genome shotgun (WGS) entry which is preliminary data.</text>
</comment>
<keyword evidence="1" id="KW-0223">Dioxygenase</keyword>
<evidence type="ECO:0000313" key="1">
    <source>
        <dbReference type="EMBL" id="MYD90227.1"/>
    </source>
</evidence>
<dbReference type="AlphaFoldDB" id="A0A6B1DSN5"/>
<dbReference type="EMBL" id="VXPY01000053">
    <property type="protein sequence ID" value="MYD90227.1"/>
    <property type="molecule type" value="Genomic_DNA"/>
</dbReference>
<dbReference type="GO" id="GO:0016706">
    <property type="term" value="F:2-oxoglutarate-dependent dioxygenase activity"/>
    <property type="evidence" value="ECO:0007669"/>
    <property type="project" value="UniProtKB-ARBA"/>
</dbReference>
<dbReference type="InterPro" id="IPR008775">
    <property type="entry name" value="Phytyl_CoA_dOase-like"/>
</dbReference>
<accession>A0A6B1DSN5</accession>
<sequence>MNGDERYLFDLQGYLVVEDALDANQLTALNKILDRRIADEVAAEDHTHRFLDLLEWGQPYQELVDNPRIVDYLAELIGDPLRLDHVYLDIIRSGKGPIGTSLHGGATPLHPTHYYRHRNNTIRNGLFVVAYNLYDVNPGDGGFAAVPGSHKSNYAFPSHWKELDGSQDLPFVAKVTGRAGTAILFTEAMTHGTLPWRGQERRTIFYKYSPPAMSWANRYFNADDYPTMTRRQKAMLAPPSAYPDPFLDGD</sequence>
<dbReference type="SUPFAM" id="SSF51197">
    <property type="entry name" value="Clavaminate synthase-like"/>
    <property type="match status" value="1"/>
</dbReference>
<reference evidence="1" key="1">
    <citation type="submission" date="2019-09" db="EMBL/GenBank/DDBJ databases">
        <title>Characterisation of the sponge microbiome using genome-centric metagenomics.</title>
        <authorList>
            <person name="Engelberts J.P."/>
            <person name="Robbins S.J."/>
            <person name="De Goeij J.M."/>
            <person name="Aranda M."/>
            <person name="Bell S.C."/>
            <person name="Webster N.S."/>
        </authorList>
    </citation>
    <scope>NUCLEOTIDE SEQUENCE</scope>
    <source>
        <strain evidence="1">SB0662_bin_9</strain>
    </source>
</reference>
<name>A0A6B1DSN5_9CHLR</name>
<gene>
    <name evidence="1" type="ORF">F4Y08_07795</name>
</gene>
<keyword evidence="1" id="KW-0560">Oxidoreductase</keyword>
<dbReference type="Pfam" id="PF05721">
    <property type="entry name" value="PhyH"/>
    <property type="match status" value="1"/>
</dbReference>
<organism evidence="1">
    <name type="scientific">Caldilineaceae bacterium SB0662_bin_9</name>
    <dbReference type="NCBI Taxonomy" id="2605258"/>
    <lineage>
        <taxon>Bacteria</taxon>
        <taxon>Bacillati</taxon>
        <taxon>Chloroflexota</taxon>
        <taxon>Caldilineae</taxon>
        <taxon>Caldilineales</taxon>
        <taxon>Caldilineaceae</taxon>
    </lineage>
</organism>
<protein>
    <submittedName>
        <fullName evidence="1">Phytanoyl-CoA dioxygenase family protein</fullName>
    </submittedName>
</protein>